<dbReference type="Proteomes" id="UP000199727">
    <property type="component" value="Unassembled WGS sequence"/>
</dbReference>
<dbReference type="AlphaFoldDB" id="A0A854Q404"/>
<proteinExistence type="predicted"/>
<evidence type="ECO:0000313" key="1">
    <source>
        <dbReference type="EMBL" id="OXG12980.1"/>
    </source>
</evidence>
<dbReference type="OrthoDB" id="2571006at2759"/>
<protein>
    <submittedName>
        <fullName evidence="1">Uncharacterized protein</fullName>
    </submittedName>
</protein>
<reference evidence="1 2" key="1">
    <citation type="submission" date="2017-06" db="EMBL/GenBank/DDBJ databases">
        <title>Global population genomics of the pathogenic fungus Cryptococcus neoformans var. grubii.</title>
        <authorList>
            <person name="Cuomo C."/>
            <person name="Litvintseva A."/>
            <person name="Chen Y."/>
            <person name="Young S."/>
            <person name="Zeng Q."/>
            <person name="Chapman S."/>
            <person name="Gujja S."/>
            <person name="Saif S."/>
            <person name="Birren B."/>
        </authorList>
    </citation>
    <scope>NUCLEOTIDE SEQUENCE [LARGE SCALE GENOMIC DNA]</scope>
    <source>
        <strain evidence="1 2">Tu259-1</strain>
    </source>
</reference>
<name>A0A854Q404_CRYNE</name>
<accession>A0A854Q404</accession>
<sequence>MGATFSSSKSPTYIYPATQSSNPPTRIYRIEVYKICRLVKQLNEDERKPTGVRVIIKINSMQISDHSASFDIPYPPSVYQKNPSELRLRPMLLNTKTSITSLRSAIFKSDTIAQSIVNHPQQPLKVDRPGLEKVKYVPTSRINAFQFDKHYDVKDIVTAIDATINEVCSPTPMERTVTRSESTAAPSDISSPIRLIQRPFTTKDSFILPQSGASNRIDTVTLARASLETLTRASSKSKARFYMGVKAEASPATTKISFRSTLTSEVETMGTTVSEPVTVISTPEAPKLDKMQIVSTSSDSIQDITFGSLNSPVPIIANRYISGASYIKPVGPYHHHPIVTSSTLTCPNSEILKNADIVFSPEKIKASTPNTVPPLAIIKPCRPRNMAAPKLPTDYDPFSTRDMCVNITTPLNIRKVHPTIRNRPSLSPNSINLPIWDAMSLAIQPIEDSCRTLPSKNVAGRIPRSRFPMI</sequence>
<organism evidence="1 2">
    <name type="scientific">Cryptococcus neoformans Tu259-1</name>
    <dbReference type="NCBI Taxonomy" id="1230072"/>
    <lineage>
        <taxon>Eukaryota</taxon>
        <taxon>Fungi</taxon>
        <taxon>Dikarya</taxon>
        <taxon>Basidiomycota</taxon>
        <taxon>Agaricomycotina</taxon>
        <taxon>Tremellomycetes</taxon>
        <taxon>Tremellales</taxon>
        <taxon>Cryptococcaceae</taxon>
        <taxon>Cryptococcus</taxon>
        <taxon>Cryptococcus neoformans species complex</taxon>
    </lineage>
</organism>
<dbReference type="EMBL" id="AMKT01000083">
    <property type="protein sequence ID" value="OXG12980.1"/>
    <property type="molecule type" value="Genomic_DNA"/>
</dbReference>
<gene>
    <name evidence="1" type="ORF">C361_06168</name>
</gene>
<comment type="caution">
    <text evidence="1">The sequence shown here is derived from an EMBL/GenBank/DDBJ whole genome shotgun (WGS) entry which is preliminary data.</text>
</comment>
<evidence type="ECO:0000313" key="2">
    <source>
        <dbReference type="Proteomes" id="UP000199727"/>
    </source>
</evidence>